<dbReference type="STRING" id="226186.BT_0508"/>
<evidence type="ECO:0000256" key="4">
    <source>
        <dbReference type="ARBA" id="ARBA00022741"/>
    </source>
</evidence>
<dbReference type="KEGG" id="bth:BT_0508"/>
<evidence type="ECO:0000256" key="8">
    <source>
        <dbReference type="SAM" id="Phobius"/>
    </source>
</evidence>
<dbReference type="Gene3D" id="3.40.50.300">
    <property type="entry name" value="P-loop containing nucleotide triphosphate hydrolases"/>
    <property type="match status" value="1"/>
</dbReference>
<dbReference type="InterPro" id="IPR039421">
    <property type="entry name" value="Type_1_exporter"/>
</dbReference>
<dbReference type="GO" id="GO:0140359">
    <property type="term" value="F:ABC-type transporter activity"/>
    <property type="evidence" value="ECO:0007669"/>
    <property type="project" value="InterPro"/>
</dbReference>
<evidence type="ECO:0000256" key="6">
    <source>
        <dbReference type="ARBA" id="ARBA00022989"/>
    </source>
</evidence>
<dbReference type="GO" id="GO:0005886">
    <property type="term" value="C:plasma membrane"/>
    <property type="evidence" value="ECO:0000318"/>
    <property type="project" value="GO_Central"/>
</dbReference>
<reference evidence="11 12" key="1">
    <citation type="journal article" date="2003" name="Science">
        <title>A genomic view of the human-Bacteroides thetaiotaomicron symbiosis.</title>
        <authorList>
            <person name="Xu J."/>
            <person name="Bjursell M.K."/>
            <person name="Himrod J."/>
            <person name="Deng S."/>
            <person name="Carmichael L.K."/>
            <person name="Chiang H.C."/>
            <person name="Hooper L.V."/>
            <person name="Gordon J.I."/>
        </authorList>
    </citation>
    <scope>NUCLEOTIDE SEQUENCE [LARGE SCALE GENOMIC DNA]</scope>
    <source>
        <strain evidence="12">ATCC 29148 / DSM 2079 / JCM 5827 / CCUG 10774 / NCTC 10582 / VPI-5482 / E50</strain>
    </source>
</reference>
<dbReference type="InterPro" id="IPR027417">
    <property type="entry name" value="P-loop_NTPase"/>
</dbReference>
<reference evidence="11 12" key="2">
    <citation type="journal article" date="2009" name="Proc. Natl. Acad. Sci. U.S.A.">
        <title>Characterizing a model human gut microbiota composed of members of its two dominant bacterial phyla.</title>
        <authorList>
            <person name="Mahowald M.A."/>
            <person name="Rey F.E."/>
            <person name="Seedorf H."/>
            <person name="Turnbaugh P.J."/>
            <person name="Fulton R.S."/>
            <person name="Wollam A."/>
            <person name="Shah N."/>
            <person name="Wang C."/>
            <person name="Magrini V."/>
            <person name="Wilson R.K."/>
            <person name="Cantarel B.L."/>
            <person name="Coutinho P.M."/>
            <person name="Henrissat B."/>
            <person name="Crock L.W."/>
            <person name="Russell A."/>
            <person name="Verberkmoes N.C."/>
            <person name="Hettich R.L."/>
            <person name="Gordon J.I."/>
        </authorList>
    </citation>
    <scope>NUCLEOTIDE SEQUENCE [LARGE SCALE GENOMIC DNA]</scope>
    <source>
        <strain evidence="12">ATCC 29148 / DSM 2079 / JCM 5827 / CCUG 10774 / NCTC 10582 / VPI-5482 / E50</strain>
    </source>
</reference>
<dbReference type="PANTHER" id="PTHR24221:SF397">
    <property type="entry name" value="ABC TRANSPORTER, ATP-BINDING TRANSMEMBRANE PROTEIN"/>
    <property type="match status" value="1"/>
</dbReference>
<comment type="subcellular location">
    <subcellularLocation>
        <location evidence="1">Cell membrane</location>
        <topology evidence="1">Multi-pass membrane protein</topology>
    </subcellularLocation>
</comment>
<dbReference type="Pfam" id="PF00664">
    <property type="entry name" value="ABC_membrane"/>
    <property type="match status" value="1"/>
</dbReference>
<dbReference type="Proteomes" id="UP000001414">
    <property type="component" value="Chromosome"/>
</dbReference>
<evidence type="ECO:0000313" key="11">
    <source>
        <dbReference type="EMBL" id="AAO75615.1"/>
    </source>
</evidence>
<dbReference type="GO" id="GO:0016887">
    <property type="term" value="F:ATP hydrolysis activity"/>
    <property type="evidence" value="ECO:0007669"/>
    <property type="project" value="InterPro"/>
</dbReference>
<dbReference type="PROSITE" id="PS00211">
    <property type="entry name" value="ABC_TRANSPORTER_1"/>
    <property type="match status" value="1"/>
</dbReference>
<dbReference type="EMBL" id="AE015928">
    <property type="protein sequence ID" value="AAO75615.1"/>
    <property type="molecule type" value="Genomic_DNA"/>
</dbReference>
<evidence type="ECO:0000256" key="1">
    <source>
        <dbReference type="ARBA" id="ARBA00004651"/>
    </source>
</evidence>
<dbReference type="InParanoid" id="Q8AAF7"/>
<protein>
    <submittedName>
        <fullName evidence="11">ABC transporter ATP-binding protein</fullName>
    </submittedName>
</protein>
<keyword evidence="3 8" id="KW-0812">Transmembrane</keyword>
<feature type="transmembrane region" description="Helical" evidence="8">
    <location>
        <begin position="290"/>
        <end position="311"/>
    </location>
</feature>
<dbReference type="Pfam" id="PF00005">
    <property type="entry name" value="ABC_tran"/>
    <property type="match status" value="1"/>
</dbReference>
<dbReference type="SMART" id="SM00382">
    <property type="entry name" value="AAA"/>
    <property type="match status" value="1"/>
</dbReference>
<dbReference type="eggNOG" id="COG1132">
    <property type="taxonomic scope" value="Bacteria"/>
</dbReference>
<dbReference type="InterPro" id="IPR011527">
    <property type="entry name" value="ABC1_TM_dom"/>
</dbReference>
<dbReference type="SUPFAM" id="SSF90123">
    <property type="entry name" value="ABC transporter transmembrane region"/>
    <property type="match status" value="1"/>
</dbReference>
<dbReference type="InterPro" id="IPR003439">
    <property type="entry name" value="ABC_transporter-like_ATP-bd"/>
</dbReference>
<evidence type="ECO:0000256" key="5">
    <source>
        <dbReference type="ARBA" id="ARBA00022840"/>
    </source>
</evidence>
<feature type="transmembrane region" description="Helical" evidence="8">
    <location>
        <begin position="173"/>
        <end position="194"/>
    </location>
</feature>
<dbReference type="PROSITE" id="PS50893">
    <property type="entry name" value="ABC_TRANSPORTER_2"/>
    <property type="match status" value="1"/>
</dbReference>
<feature type="domain" description="ABC transporter" evidence="9">
    <location>
        <begin position="353"/>
        <end position="592"/>
    </location>
</feature>
<dbReference type="SUPFAM" id="SSF52540">
    <property type="entry name" value="P-loop containing nucleoside triphosphate hydrolases"/>
    <property type="match status" value="1"/>
</dbReference>
<dbReference type="GO" id="GO:0042626">
    <property type="term" value="F:ATPase-coupled transmembrane transporter activity"/>
    <property type="evidence" value="ECO:0000318"/>
    <property type="project" value="GO_Central"/>
</dbReference>
<dbReference type="InterPro" id="IPR036640">
    <property type="entry name" value="ABC1_TM_sf"/>
</dbReference>
<dbReference type="OrthoDB" id="9762778at2"/>
<keyword evidence="12" id="KW-1185">Reference proteome</keyword>
<evidence type="ECO:0000256" key="7">
    <source>
        <dbReference type="ARBA" id="ARBA00023136"/>
    </source>
</evidence>
<dbReference type="FunFam" id="1.20.1560.10:FF:000127">
    <property type="entry name" value="ABC transporter ATP-binding protein"/>
    <property type="match status" value="1"/>
</dbReference>
<dbReference type="PaxDb" id="226186-BT_0508"/>
<dbReference type="HOGENOM" id="CLU_000604_84_9_10"/>
<dbReference type="EnsemblBacteria" id="AAO75615">
    <property type="protein sequence ID" value="AAO75615"/>
    <property type="gene ID" value="BT_0508"/>
</dbReference>
<evidence type="ECO:0000256" key="3">
    <source>
        <dbReference type="ARBA" id="ARBA00022692"/>
    </source>
</evidence>
<dbReference type="InterPro" id="IPR017871">
    <property type="entry name" value="ABC_transporter-like_CS"/>
</dbReference>
<evidence type="ECO:0000259" key="10">
    <source>
        <dbReference type="PROSITE" id="PS50929"/>
    </source>
</evidence>
<accession>Q8AAF7</accession>
<feature type="transmembrane region" description="Helical" evidence="8">
    <location>
        <begin position="261"/>
        <end position="284"/>
    </location>
</feature>
<dbReference type="GO" id="GO:0005524">
    <property type="term" value="F:ATP binding"/>
    <property type="evidence" value="ECO:0007669"/>
    <property type="project" value="UniProtKB-KW"/>
</dbReference>
<keyword evidence="4" id="KW-0547">Nucleotide-binding</keyword>
<organism evidence="11 12">
    <name type="scientific">Bacteroides thetaiotaomicron (strain ATCC 29148 / DSM 2079 / JCM 5827 / CCUG 10774 / NCTC 10582 / VPI-5482 / E50)</name>
    <dbReference type="NCBI Taxonomy" id="226186"/>
    <lineage>
        <taxon>Bacteria</taxon>
        <taxon>Pseudomonadati</taxon>
        <taxon>Bacteroidota</taxon>
        <taxon>Bacteroidia</taxon>
        <taxon>Bacteroidales</taxon>
        <taxon>Bacteroidaceae</taxon>
        <taxon>Bacteroides</taxon>
    </lineage>
</organism>
<keyword evidence="5 11" id="KW-0067">ATP-binding</keyword>
<evidence type="ECO:0000313" key="12">
    <source>
        <dbReference type="Proteomes" id="UP000001414"/>
    </source>
</evidence>
<keyword evidence="6 8" id="KW-1133">Transmembrane helix</keyword>
<dbReference type="InterPro" id="IPR003593">
    <property type="entry name" value="AAA+_ATPase"/>
</dbReference>
<dbReference type="PATRIC" id="fig|226186.12.peg.509"/>
<proteinExistence type="predicted"/>
<feature type="transmembrane region" description="Helical" evidence="8">
    <location>
        <begin position="145"/>
        <end position="167"/>
    </location>
</feature>
<keyword evidence="7 8" id="KW-0472">Membrane</keyword>
<evidence type="ECO:0000259" key="9">
    <source>
        <dbReference type="PROSITE" id="PS50893"/>
    </source>
</evidence>
<dbReference type="AlphaFoldDB" id="Q8AAF7"/>
<keyword evidence="2" id="KW-0813">Transport</keyword>
<dbReference type="Gene3D" id="1.20.1560.10">
    <property type="entry name" value="ABC transporter type 1, transmembrane domain"/>
    <property type="match status" value="1"/>
</dbReference>
<evidence type="ECO:0000256" key="2">
    <source>
        <dbReference type="ARBA" id="ARBA00022448"/>
    </source>
</evidence>
<dbReference type="PROSITE" id="PS50929">
    <property type="entry name" value="ABC_TM1F"/>
    <property type="match status" value="1"/>
</dbReference>
<gene>
    <name evidence="11" type="ordered locus">BT_0508</name>
</gene>
<dbReference type="PANTHER" id="PTHR24221">
    <property type="entry name" value="ATP-BINDING CASSETTE SUB-FAMILY B"/>
    <property type="match status" value="1"/>
</dbReference>
<feature type="transmembrane region" description="Helical" evidence="8">
    <location>
        <begin position="26"/>
        <end position="50"/>
    </location>
</feature>
<dbReference type="FunFam" id="3.40.50.300:FF:000287">
    <property type="entry name" value="Multidrug ABC transporter ATP-binding protein"/>
    <property type="match status" value="1"/>
</dbReference>
<dbReference type="RefSeq" id="WP_011107303.1">
    <property type="nucleotide sequence ID" value="NC_004663.1"/>
</dbReference>
<feature type="domain" description="ABC transmembrane type-1" evidence="10">
    <location>
        <begin position="30"/>
        <end position="302"/>
    </location>
</feature>
<name>Q8AAF7_BACTN</name>
<feature type="transmembrane region" description="Helical" evidence="8">
    <location>
        <begin position="70"/>
        <end position="93"/>
    </location>
</feature>
<sequence length="609" mass="67860">MKRLKEKQRKKSGVSRLFEIAGEKKGLLMLAGVLSAISALCMLVPYWSVYEVLKELLLHGSKISELDSSVLIHWGWVAFVGLVAGLLLLYGALMASHVAAFRILYGLRIRLSGHIGRLSLGYLNGTSTGAIKKTMEQNVEKIENFVAHTIPDLVNVLATIVLMFIIFFSLNGWMAAICVVCIVCSIGLQFMNFFGKKAKEFTKIYYDTQERMSASAVQYVRGMPVVKIFGQSVRSFRQFNSEIEAYKSYALRVCDTYQPGMIAFTVLLNSLITFILPVGLLLLSRETQNIGLAAVYLFFIIMGPGVVSPIYKLMYLGSSTNEIDEGVKRIDRIFDEQVLPETAVSHLPASYDIEFRHVSFAYENKAETTRTEALKDISFTAPQGAITALVGPSGSGKSTVANLIPRFWDVSEGEICIGGINIKEIATEDLMNLVSFVFQDSFLFFDTLYENIRVGNTSATREQVIEAARAAQCHDFIESLPDGYHTRIGDKGVYLSGGESQRVCVARAILKNAPILVLDEATAFADPENEYKMQQAIQQLIKNKTVIIIAHRLSSIISAEQILVLKEGKLVQSGRHEVLSKTDGVYKRMWDAYTSAFRWQLTIKKEETK</sequence>